<feature type="transmembrane region" description="Helical" evidence="5">
    <location>
        <begin position="192"/>
        <end position="213"/>
    </location>
</feature>
<proteinExistence type="predicted"/>
<dbReference type="Proteomes" id="UP001149163">
    <property type="component" value="Unassembled WGS sequence"/>
</dbReference>
<keyword evidence="7" id="KW-1185">Reference proteome</keyword>
<dbReference type="GO" id="GO:0005778">
    <property type="term" value="C:peroxisomal membrane"/>
    <property type="evidence" value="ECO:0007669"/>
    <property type="project" value="UniProtKB-SubCell"/>
</dbReference>
<protein>
    <recommendedName>
        <fullName evidence="8">Peroxisomal biogenesis factor 11</fullName>
    </recommendedName>
</protein>
<dbReference type="PANTHER" id="PTHR12652:SF23">
    <property type="entry name" value="MICROBODY (PEROXISOME) PROLIFERATION PROTEIN PEROXIN 11B (EUROFUNG)"/>
    <property type="match status" value="1"/>
</dbReference>
<keyword evidence="1" id="KW-0962">Peroxisome biogenesis</keyword>
<keyword evidence="2 5" id="KW-0472">Membrane</keyword>
<evidence type="ECO:0000256" key="1">
    <source>
        <dbReference type="ARBA" id="ARBA00022593"/>
    </source>
</evidence>
<keyword evidence="3" id="KW-0576">Peroxisome</keyword>
<comment type="caution">
    <text evidence="6">The sequence shown here is derived from an EMBL/GenBank/DDBJ whole genome shotgun (WGS) entry which is preliminary data.</text>
</comment>
<dbReference type="GO" id="GO:0016559">
    <property type="term" value="P:peroxisome fission"/>
    <property type="evidence" value="ECO:0007669"/>
    <property type="project" value="InterPro"/>
</dbReference>
<dbReference type="AlphaFoldDB" id="A0A9W9LUE5"/>
<organism evidence="6 7">
    <name type="scientific">Penicillium canariense</name>
    <dbReference type="NCBI Taxonomy" id="189055"/>
    <lineage>
        <taxon>Eukaryota</taxon>
        <taxon>Fungi</taxon>
        <taxon>Dikarya</taxon>
        <taxon>Ascomycota</taxon>
        <taxon>Pezizomycotina</taxon>
        <taxon>Eurotiomycetes</taxon>
        <taxon>Eurotiomycetidae</taxon>
        <taxon>Eurotiales</taxon>
        <taxon>Aspergillaceae</taxon>
        <taxon>Penicillium</taxon>
    </lineage>
</organism>
<feature type="transmembrane region" description="Helical" evidence="5">
    <location>
        <begin position="124"/>
        <end position="142"/>
    </location>
</feature>
<dbReference type="PANTHER" id="PTHR12652">
    <property type="entry name" value="PEROXISOMAL BIOGENESIS FACTOR 11"/>
    <property type="match status" value="1"/>
</dbReference>
<dbReference type="InterPro" id="IPR008733">
    <property type="entry name" value="PEX11"/>
</dbReference>
<sequence length="285" mass="31833">MILQFSRFVNSGAGLEKTLRLIQSVALIAAVFTGGSTAVRFTTAKLQLALTRRFFRFFGFIGSFQHVSALLKKEGLGSVPGWLDLAKSTCFGLYFLLEDLTILHAMDVYRVPWEERVMREANTFWFYALSFSLAGAVYGLLFSGSGGQASQVKDQKEKAEAVAVVKTDAPDTSDLVRQIVVNFCDLLIPAKFLGWIPTGDLVLGVTMVLSTLLTGREIWKRMMPSYPTNQKHHGRTDPLFSSTYLKNTADIFLMGKKDLDSRGIEPRTTPMLREYYTTKPQAQLC</sequence>
<feature type="non-terminal residue" evidence="6">
    <location>
        <position position="1"/>
    </location>
</feature>
<name>A0A9W9LUE5_9EURO</name>
<dbReference type="EMBL" id="JAPQKN010000001">
    <property type="protein sequence ID" value="KAJ5175802.1"/>
    <property type="molecule type" value="Genomic_DNA"/>
</dbReference>
<evidence type="ECO:0000256" key="4">
    <source>
        <dbReference type="ARBA" id="ARBA00046271"/>
    </source>
</evidence>
<dbReference type="RefSeq" id="XP_056547410.1">
    <property type="nucleotide sequence ID" value="XM_056683804.1"/>
</dbReference>
<accession>A0A9W9LUE5</accession>
<dbReference type="Pfam" id="PF05648">
    <property type="entry name" value="PEX11"/>
    <property type="match status" value="1"/>
</dbReference>
<dbReference type="GeneID" id="81422980"/>
<feature type="transmembrane region" description="Helical" evidence="5">
    <location>
        <begin position="20"/>
        <end position="42"/>
    </location>
</feature>
<evidence type="ECO:0000313" key="6">
    <source>
        <dbReference type="EMBL" id="KAJ5175802.1"/>
    </source>
</evidence>
<keyword evidence="5" id="KW-0812">Transmembrane</keyword>
<dbReference type="OrthoDB" id="3636394at2759"/>
<reference evidence="6" key="2">
    <citation type="journal article" date="2023" name="IMA Fungus">
        <title>Comparative genomic study of the Penicillium genus elucidates a diverse pangenome and 15 lateral gene transfer events.</title>
        <authorList>
            <person name="Petersen C."/>
            <person name="Sorensen T."/>
            <person name="Nielsen M.R."/>
            <person name="Sondergaard T.E."/>
            <person name="Sorensen J.L."/>
            <person name="Fitzpatrick D.A."/>
            <person name="Frisvad J.C."/>
            <person name="Nielsen K.L."/>
        </authorList>
    </citation>
    <scope>NUCLEOTIDE SEQUENCE</scope>
    <source>
        <strain evidence="6">IBT 26290</strain>
    </source>
</reference>
<reference evidence="6" key="1">
    <citation type="submission" date="2022-11" db="EMBL/GenBank/DDBJ databases">
        <authorList>
            <person name="Petersen C."/>
        </authorList>
    </citation>
    <scope>NUCLEOTIDE SEQUENCE</scope>
    <source>
        <strain evidence="6">IBT 26290</strain>
    </source>
</reference>
<evidence type="ECO:0008006" key="8">
    <source>
        <dbReference type="Google" id="ProtNLM"/>
    </source>
</evidence>
<comment type="subcellular location">
    <subcellularLocation>
        <location evidence="4">Peroxisome membrane</location>
    </subcellularLocation>
</comment>
<evidence type="ECO:0000256" key="2">
    <source>
        <dbReference type="ARBA" id="ARBA00023136"/>
    </source>
</evidence>
<keyword evidence="5" id="KW-1133">Transmembrane helix</keyword>
<evidence type="ECO:0000256" key="5">
    <source>
        <dbReference type="SAM" id="Phobius"/>
    </source>
</evidence>
<gene>
    <name evidence="6" type="ORF">N7482_001679</name>
</gene>
<evidence type="ECO:0000313" key="7">
    <source>
        <dbReference type="Proteomes" id="UP001149163"/>
    </source>
</evidence>
<evidence type="ECO:0000256" key="3">
    <source>
        <dbReference type="ARBA" id="ARBA00023140"/>
    </source>
</evidence>